<dbReference type="Gene3D" id="3.30.40.10">
    <property type="entry name" value="Zinc/RING finger domain, C3HC4 (zinc finger)"/>
    <property type="match status" value="1"/>
</dbReference>
<comment type="subcellular location">
    <subcellularLocation>
        <location evidence="1">Membrane</location>
    </subcellularLocation>
</comment>
<evidence type="ECO:0000256" key="2">
    <source>
        <dbReference type="ARBA" id="ARBA00022692"/>
    </source>
</evidence>
<evidence type="ECO:0000256" key="9">
    <source>
        <dbReference type="SAM" id="Phobius"/>
    </source>
</evidence>
<dbReference type="InterPro" id="IPR001841">
    <property type="entry name" value="Znf_RING"/>
</dbReference>
<keyword evidence="5" id="KW-0862">Zinc</keyword>
<keyword evidence="3" id="KW-0479">Metal-binding</keyword>
<dbReference type="PANTHER" id="PTHR46539">
    <property type="entry name" value="E3 UBIQUITIN-PROTEIN LIGASE ATL42"/>
    <property type="match status" value="1"/>
</dbReference>
<protein>
    <recommendedName>
        <fullName evidence="10">RING-type domain-containing protein</fullName>
    </recommendedName>
</protein>
<evidence type="ECO:0000256" key="6">
    <source>
        <dbReference type="ARBA" id="ARBA00022989"/>
    </source>
</evidence>
<evidence type="ECO:0000256" key="4">
    <source>
        <dbReference type="ARBA" id="ARBA00022771"/>
    </source>
</evidence>
<evidence type="ECO:0000256" key="3">
    <source>
        <dbReference type="ARBA" id="ARBA00022723"/>
    </source>
</evidence>
<reference evidence="11 12" key="1">
    <citation type="submission" date="2024-02" db="EMBL/GenBank/DDBJ databases">
        <authorList>
            <person name="Daric V."/>
            <person name="Darras S."/>
        </authorList>
    </citation>
    <scope>NUCLEOTIDE SEQUENCE [LARGE SCALE GENOMIC DNA]</scope>
</reference>
<evidence type="ECO:0000256" key="7">
    <source>
        <dbReference type="ARBA" id="ARBA00023136"/>
    </source>
</evidence>
<dbReference type="PROSITE" id="PS50089">
    <property type="entry name" value="ZF_RING_2"/>
    <property type="match status" value="1"/>
</dbReference>
<dbReference type="CDD" id="cd16469">
    <property type="entry name" value="RING-H2_RNF24-like"/>
    <property type="match status" value="1"/>
</dbReference>
<dbReference type="SUPFAM" id="SSF57850">
    <property type="entry name" value="RING/U-box"/>
    <property type="match status" value="1"/>
</dbReference>
<proteinExistence type="predicted"/>
<dbReference type="InterPro" id="IPR013083">
    <property type="entry name" value="Znf_RING/FYVE/PHD"/>
</dbReference>
<keyword evidence="4 8" id="KW-0863">Zinc-finger</keyword>
<dbReference type="Pfam" id="PF13639">
    <property type="entry name" value="zf-RING_2"/>
    <property type="match status" value="1"/>
</dbReference>
<keyword evidence="2 9" id="KW-0812">Transmembrane</keyword>
<dbReference type="PANTHER" id="PTHR46539:SF1">
    <property type="entry name" value="E3 UBIQUITIN-PROTEIN LIGASE ATL42"/>
    <property type="match status" value="1"/>
</dbReference>
<keyword evidence="7 9" id="KW-0472">Membrane</keyword>
<accession>A0ABP0F8E3</accession>
<comment type="caution">
    <text evidence="11">The sequence shown here is derived from an EMBL/GenBank/DDBJ whole genome shotgun (WGS) entry which is preliminary data.</text>
</comment>
<evidence type="ECO:0000313" key="12">
    <source>
        <dbReference type="Proteomes" id="UP001642483"/>
    </source>
</evidence>
<feature type="domain" description="RING-type" evidence="10">
    <location>
        <begin position="78"/>
        <end position="118"/>
    </location>
</feature>
<keyword evidence="12" id="KW-1185">Reference proteome</keyword>
<dbReference type="EMBL" id="CAWYQH010000024">
    <property type="protein sequence ID" value="CAK8675983.1"/>
    <property type="molecule type" value="Genomic_DNA"/>
</dbReference>
<evidence type="ECO:0000259" key="10">
    <source>
        <dbReference type="PROSITE" id="PS50089"/>
    </source>
</evidence>
<evidence type="ECO:0000256" key="8">
    <source>
        <dbReference type="PROSITE-ProRule" id="PRU00175"/>
    </source>
</evidence>
<organism evidence="11 12">
    <name type="scientific">Clavelina lepadiformis</name>
    <name type="common">Light-bulb sea squirt</name>
    <name type="synonym">Ascidia lepadiformis</name>
    <dbReference type="NCBI Taxonomy" id="159417"/>
    <lineage>
        <taxon>Eukaryota</taxon>
        <taxon>Metazoa</taxon>
        <taxon>Chordata</taxon>
        <taxon>Tunicata</taxon>
        <taxon>Ascidiacea</taxon>
        <taxon>Aplousobranchia</taxon>
        <taxon>Clavelinidae</taxon>
        <taxon>Clavelina</taxon>
    </lineage>
</organism>
<keyword evidence="6 9" id="KW-1133">Transmembrane helix</keyword>
<evidence type="ECO:0000256" key="1">
    <source>
        <dbReference type="ARBA" id="ARBA00004370"/>
    </source>
</evidence>
<dbReference type="SMART" id="SM00184">
    <property type="entry name" value="RING"/>
    <property type="match status" value="1"/>
</dbReference>
<evidence type="ECO:0000313" key="11">
    <source>
        <dbReference type="EMBL" id="CAK8675983.1"/>
    </source>
</evidence>
<dbReference type="Proteomes" id="UP001642483">
    <property type="component" value="Unassembled WGS sequence"/>
</dbReference>
<name>A0ABP0F8E3_CLALP</name>
<evidence type="ECO:0000256" key="5">
    <source>
        <dbReference type="ARBA" id="ARBA00022833"/>
    </source>
</evidence>
<sequence length="157" mass="17773">MEKNDQPPNASSGSDYSFPFNLALPMVAVGTFIIALCFAFFCYLLRLRRQRTKTKGYRKVVLNKNKDNPLQETKNETCPVCLEDFKNKEVLAICPCCHVFHKKCLCKWLQHRPTCPMCMSQIPLNYHRHQTPARSSATSFTIPSSVGSPAGLFPSQV</sequence>
<feature type="transmembrane region" description="Helical" evidence="9">
    <location>
        <begin position="20"/>
        <end position="45"/>
    </location>
</feature>
<gene>
    <name evidence="11" type="ORF">CVLEPA_LOCUS5496</name>
</gene>